<sequence length="91" mass="9489">MLLSQYEFWLPSPALVAGYSPSWLLADRVFGSTAAGAAAAVGAVGAVTVAEAMAGVAPARIRAAESRPLISRLRGWLRFMDVLRSGRGTAV</sequence>
<evidence type="ECO:0000313" key="2">
    <source>
        <dbReference type="Proteomes" id="UP001500363"/>
    </source>
</evidence>
<organism evidence="1 2">
    <name type="scientific">Kribbella lupini</name>
    <dbReference type="NCBI Taxonomy" id="291602"/>
    <lineage>
        <taxon>Bacteria</taxon>
        <taxon>Bacillati</taxon>
        <taxon>Actinomycetota</taxon>
        <taxon>Actinomycetes</taxon>
        <taxon>Propionibacteriales</taxon>
        <taxon>Kribbellaceae</taxon>
        <taxon>Kribbella</taxon>
    </lineage>
</organism>
<evidence type="ECO:0000313" key="1">
    <source>
        <dbReference type="EMBL" id="GAA1550272.1"/>
    </source>
</evidence>
<proteinExistence type="predicted"/>
<dbReference type="Proteomes" id="UP001500363">
    <property type="component" value="Unassembled WGS sequence"/>
</dbReference>
<name>A0ABN2C433_9ACTN</name>
<comment type="caution">
    <text evidence="1">The sequence shown here is derived from an EMBL/GenBank/DDBJ whole genome shotgun (WGS) entry which is preliminary data.</text>
</comment>
<keyword evidence="2" id="KW-1185">Reference proteome</keyword>
<gene>
    <name evidence="1" type="ORF">GCM10009741_63450</name>
</gene>
<dbReference type="EMBL" id="BAAANC010000003">
    <property type="protein sequence ID" value="GAA1550272.1"/>
    <property type="molecule type" value="Genomic_DNA"/>
</dbReference>
<accession>A0ABN2C433</accession>
<reference evidence="1 2" key="1">
    <citation type="journal article" date="2019" name="Int. J. Syst. Evol. Microbiol.">
        <title>The Global Catalogue of Microorganisms (GCM) 10K type strain sequencing project: providing services to taxonomists for standard genome sequencing and annotation.</title>
        <authorList>
            <consortium name="The Broad Institute Genomics Platform"/>
            <consortium name="The Broad Institute Genome Sequencing Center for Infectious Disease"/>
            <person name="Wu L."/>
            <person name="Ma J."/>
        </authorList>
    </citation>
    <scope>NUCLEOTIDE SEQUENCE [LARGE SCALE GENOMIC DNA]</scope>
    <source>
        <strain evidence="1 2">JCM 14303</strain>
    </source>
</reference>
<protein>
    <submittedName>
        <fullName evidence="1">Uncharacterized protein</fullName>
    </submittedName>
</protein>